<protein>
    <recommendedName>
        <fullName evidence="3">Ribosome biogenesis GTPase A</fullName>
    </recommendedName>
</protein>
<proteinExistence type="inferred from homology"/>
<gene>
    <name evidence="6" type="primary">ylqF</name>
    <name evidence="6" type="ORF">IPH26_14590</name>
</gene>
<comment type="caution">
    <text evidence="6">The sequence shown here is derived from an EMBL/GenBank/DDBJ whole genome shotgun (WGS) entry which is preliminary data.</text>
</comment>
<feature type="binding site" evidence="4">
    <location>
        <begin position="126"/>
        <end position="131"/>
    </location>
    <ligand>
        <name>GTP</name>
        <dbReference type="ChEBI" id="CHEBI:37565"/>
    </ligand>
</feature>
<dbReference type="InterPro" id="IPR016478">
    <property type="entry name" value="GTPase_MTG1"/>
</dbReference>
<sequence length="297" mass="32356">MPIQWFPGHMTQARKQAAEAMASTDVVIEVLDARLPEASSNPMIHALRRHRSRPCLKLLNKSDLADPVITQAWLDHFAALPGTAAVALSCRKPAEVARVTKLAQALAPHRDDNLKPLRMMVMGIPNVGKSTLINALLRRRTAKVGDEPAVTKVTHRYDLSPRMFLIDTPGLMWPKIEHDSDGYMLAASHAIGRNAVIDEEVATYLADLLLARYPALLAARYKCDVAGMDGVALIEAIARGRGYRGKGGVADLEKASLTLLQDYRDGVLGRISLETPESRRAMLQSASIADTPQAAAD</sequence>
<comment type="similarity">
    <text evidence="3">Belongs to the TRAFAC class YlqF/YawG GTPase family. MTG1 subfamily.</text>
</comment>
<dbReference type="Gene3D" id="1.10.1580.10">
    <property type="match status" value="1"/>
</dbReference>
<organism evidence="6 7">
    <name type="scientific">Candidatus Methylophosphatis roskildensis</name>
    <dbReference type="NCBI Taxonomy" id="2899263"/>
    <lineage>
        <taxon>Bacteria</taxon>
        <taxon>Pseudomonadati</taxon>
        <taxon>Pseudomonadota</taxon>
        <taxon>Betaproteobacteria</taxon>
        <taxon>Nitrosomonadales</taxon>
        <taxon>Sterolibacteriaceae</taxon>
        <taxon>Candidatus Methylophosphatis</taxon>
    </lineage>
</organism>
<dbReference type="InterPro" id="IPR027417">
    <property type="entry name" value="P-loop_NTPase"/>
</dbReference>
<evidence type="ECO:0000313" key="7">
    <source>
        <dbReference type="Proteomes" id="UP000807785"/>
    </source>
</evidence>
<dbReference type="GO" id="GO:0005737">
    <property type="term" value="C:cytoplasm"/>
    <property type="evidence" value="ECO:0007669"/>
    <property type="project" value="UniProtKB-SubCell"/>
</dbReference>
<dbReference type="NCBIfam" id="TIGR03596">
    <property type="entry name" value="GTPase_YlqF"/>
    <property type="match status" value="1"/>
</dbReference>
<evidence type="ECO:0000259" key="5">
    <source>
        <dbReference type="Pfam" id="PF01926"/>
    </source>
</evidence>
<dbReference type="GO" id="GO:0006412">
    <property type="term" value="P:translation"/>
    <property type="evidence" value="ECO:0007669"/>
    <property type="project" value="TreeGrafter"/>
</dbReference>
<reference evidence="6" key="1">
    <citation type="submission" date="2020-10" db="EMBL/GenBank/DDBJ databases">
        <title>Connecting structure to function with the recovery of over 1000 high-quality activated sludge metagenome-assembled genomes encoding full-length rRNA genes using long-read sequencing.</title>
        <authorList>
            <person name="Singleton C.M."/>
            <person name="Petriglieri F."/>
            <person name="Kristensen J.M."/>
            <person name="Kirkegaard R.H."/>
            <person name="Michaelsen T.Y."/>
            <person name="Andersen M.H."/>
            <person name="Karst S.M."/>
            <person name="Dueholm M.S."/>
            <person name="Nielsen P.H."/>
            <person name="Albertsen M."/>
        </authorList>
    </citation>
    <scope>NUCLEOTIDE SEQUENCE</scope>
    <source>
        <strain evidence="6">Bjer_18-Q3-R1-45_BAT3C.347</strain>
    </source>
</reference>
<dbReference type="PANTHER" id="PTHR45782:SF4">
    <property type="entry name" value="MITOCHONDRIAL RIBOSOME-ASSOCIATED GTPASE 1"/>
    <property type="match status" value="1"/>
</dbReference>
<dbReference type="InterPro" id="IPR006073">
    <property type="entry name" value="GTP-bd"/>
</dbReference>
<dbReference type="InterPro" id="IPR019991">
    <property type="entry name" value="GTP-bd_ribosome_bgen"/>
</dbReference>
<evidence type="ECO:0000256" key="1">
    <source>
        <dbReference type="ARBA" id="ARBA00022741"/>
    </source>
</evidence>
<accession>A0A9D7E5E6</accession>
<dbReference type="Proteomes" id="UP000807785">
    <property type="component" value="Unassembled WGS sequence"/>
</dbReference>
<comment type="subcellular location">
    <subcellularLocation>
        <location evidence="3">Cytoplasm</location>
    </subcellularLocation>
</comment>
<dbReference type="AlphaFoldDB" id="A0A9D7E5E6"/>
<dbReference type="PIRSF" id="PIRSF006230">
    <property type="entry name" value="MG442"/>
    <property type="match status" value="1"/>
</dbReference>
<name>A0A9D7E5E6_9PROT</name>
<evidence type="ECO:0000256" key="4">
    <source>
        <dbReference type="PIRSR" id="PIRSR006230-1"/>
    </source>
</evidence>
<dbReference type="PRINTS" id="PR00326">
    <property type="entry name" value="GTP1OBG"/>
</dbReference>
<dbReference type="GO" id="GO:0003924">
    <property type="term" value="F:GTPase activity"/>
    <property type="evidence" value="ECO:0007669"/>
    <property type="project" value="TreeGrafter"/>
</dbReference>
<dbReference type="GO" id="GO:0005525">
    <property type="term" value="F:GTP binding"/>
    <property type="evidence" value="ECO:0007669"/>
    <property type="project" value="UniProtKB-KW"/>
</dbReference>
<dbReference type="Pfam" id="PF01926">
    <property type="entry name" value="MMR_HSR1"/>
    <property type="match status" value="1"/>
</dbReference>
<keyword evidence="2 3" id="KW-0342">GTP-binding</keyword>
<comment type="function">
    <text evidence="3">Required for a late step of 50S ribosomal subunit assembly. Has GTPase activity.</text>
</comment>
<feature type="binding site" evidence="4">
    <location>
        <begin position="60"/>
        <end position="63"/>
    </location>
    <ligand>
        <name>GTP</name>
        <dbReference type="ChEBI" id="CHEBI:37565"/>
    </ligand>
</feature>
<dbReference type="InterPro" id="IPR023179">
    <property type="entry name" value="GTP-bd_ortho_bundle_sf"/>
</dbReference>
<evidence type="ECO:0000313" key="6">
    <source>
        <dbReference type="EMBL" id="MBK6974106.1"/>
    </source>
</evidence>
<keyword evidence="1 3" id="KW-0547">Nucleotide-binding</keyword>
<evidence type="ECO:0000256" key="2">
    <source>
        <dbReference type="ARBA" id="ARBA00023134"/>
    </source>
</evidence>
<evidence type="ECO:0000256" key="3">
    <source>
        <dbReference type="PIRNR" id="PIRNR006230"/>
    </source>
</evidence>
<dbReference type="Gene3D" id="3.40.50.300">
    <property type="entry name" value="P-loop containing nucleotide triphosphate hydrolases"/>
    <property type="match status" value="1"/>
</dbReference>
<feature type="domain" description="G" evidence="5">
    <location>
        <begin position="119"/>
        <end position="188"/>
    </location>
</feature>
<dbReference type="SUPFAM" id="SSF52540">
    <property type="entry name" value="P-loop containing nucleoside triphosphate hydrolases"/>
    <property type="match status" value="1"/>
</dbReference>
<dbReference type="EMBL" id="JADJEV010000004">
    <property type="protein sequence ID" value="MBK6974106.1"/>
    <property type="molecule type" value="Genomic_DNA"/>
</dbReference>
<dbReference type="PANTHER" id="PTHR45782">
    <property type="entry name" value="MITOCHONDRIAL RIBOSOME-ASSOCIATED GTPASE 1"/>
    <property type="match status" value="1"/>
</dbReference>
<keyword evidence="3" id="KW-0963">Cytoplasm</keyword>
<feature type="binding site" evidence="4">
    <location>
        <position position="170"/>
    </location>
    <ligand>
        <name>GTP</name>
        <dbReference type="ChEBI" id="CHEBI:37565"/>
    </ligand>
</feature>
<dbReference type="CDD" id="cd01856">
    <property type="entry name" value="YlqF"/>
    <property type="match status" value="1"/>
</dbReference>